<dbReference type="KEGG" id="mflg:ABS361_16620"/>
<accession>A0AAU7X783</accession>
<name>A0AAU7X783_9HYPH</name>
<organism evidence="1">
    <name type="scientific">Methyloraptor flagellatus</name>
    <dbReference type="NCBI Taxonomy" id="3162530"/>
    <lineage>
        <taxon>Bacteria</taxon>
        <taxon>Pseudomonadati</taxon>
        <taxon>Pseudomonadota</taxon>
        <taxon>Alphaproteobacteria</taxon>
        <taxon>Hyphomicrobiales</taxon>
        <taxon>Ancalomicrobiaceae</taxon>
        <taxon>Methyloraptor</taxon>
    </lineage>
</organism>
<proteinExistence type="predicted"/>
<reference evidence="1" key="1">
    <citation type="submission" date="2024-06" db="EMBL/GenBank/DDBJ databases">
        <title>Methylostella associata gen. nov., sp. nov., a novel Ancalomicrobiaceae-affiliated facultatively methylotrophic bacteria that feed on methanotrophs of the genus Methylococcus.</title>
        <authorList>
            <person name="Saltykova V."/>
            <person name="Danilova O.V."/>
            <person name="Oshkin I.Y."/>
            <person name="Belova S.E."/>
            <person name="Pimenov N.V."/>
            <person name="Dedysh S.N."/>
        </authorList>
    </citation>
    <scope>NUCLEOTIDE SEQUENCE</scope>
    <source>
        <strain evidence="1">S20</strain>
    </source>
</reference>
<protein>
    <recommendedName>
        <fullName evidence="2">PRC-barrel domain-containing protein</fullName>
    </recommendedName>
</protein>
<dbReference type="EMBL" id="CP158568">
    <property type="protein sequence ID" value="XBY43685.1"/>
    <property type="molecule type" value="Genomic_DNA"/>
</dbReference>
<evidence type="ECO:0008006" key="2">
    <source>
        <dbReference type="Google" id="ProtNLM"/>
    </source>
</evidence>
<sequence length="195" mass="19432">MIDPLAHARPPQSLRSAVRKTVGVALALVVATSLIGVVSQPGPAADEPAPAAKSDRLPVRAAVTTPPSEPTRPAWSRATVACAPDCITIVEKVGGGMPSSTAPAPDAAPAPGNRLVGAPVLDADGRVVGRVANAAAGDAGELAGVLVAFDDGSQGAVPARGLWLSDLAQGPVVRLLASPHRDAAMSMGELRSAVD</sequence>
<dbReference type="RefSeq" id="WP_407048786.1">
    <property type="nucleotide sequence ID" value="NZ_CP158568.1"/>
</dbReference>
<gene>
    <name evidence="1" type="ORF">ABS361_16620</name>
</gene>
<dbReference type="AlphaFoldDB" id="A0AAU7X783"/>
<evidence type="ECO:0000313" key="1">
    <source>
        <dbReference type="EMBL" id="XBY43685.1"/>
    </source>
</evidence>